<dbReference type="SUPFAM" id="SSF53335">
    <property type="entry name" value="S-adenosyl-L-methionine-dependent methyltransferases"/>
    <property type="match status" value="1"/>
</dbReference>
<keyword evidence="8" id="KW-0698">rRNA processing</keyword>
<name>A0A266QFA0_9GAMM</name>
<feature type="region of interest" description="Disordered" evidence="9">
    <location>
        <begin position="1"/>
        <end position="23"/>
    </location>
</feature>
<dbReference type="PANTHER" id="PTHR43542">
    <property type="entry name" value="METHYLTRANSFERASE"/>
    <property type="match status" value="1"/>
</dbReference>
<dbReference type="PROSITE" id="PS00092">
    <property type="entry name" value="N6_MTASE"/>
    <property type="match status" value="1"/>
</dbReference>
<dbReference type="Gene3D" id="3.40.50.150">
    <property type="entry name" value="Vaccinia Virus protein VP39"/>
    <property type="match status" value="1"/>
</dbReference>
<dbReference type="RefSeq" id="WP_094985311.1">
    <property type="nucleotide sequence ID" value="NZ_NHNI01000001.1"/>
</dbReference>
<keyword evidence="6 8" id="KW-0808">Transferase</keyword>
<comment type="catalytic activity">
    <reaction evidence="7 8">
        <text>guanosine(966) in 16S rRNA + S-adenosyl-L-methionine = N(2)-methylguanosine(966) in 16S rRNA + S-adenosyl-L-homocysteine + H(+)</text>
        <dbReference type="Rhea" id="RHEA:23548"/>
        <dbReference type="Rhea" id="RHEA-COMP:10211"/>
        <dbReference type="Rhea" id="RHEA-COMP:10212"/>
        <dbReference type="ChEBI" id="CHEBI:15378"/>
        <dbReference type="ChEBI" id="CHEBI:57856"/>
        <dbReference type="ChEBI" id="CHEBI:59789"/>
        <dbReference type="ChEBI" id="CHEBI:74269"/>
        <dbReference type="ChEBI" id="CHEBI:74481"/>
        <dbReference type="EC" id="2.1.1.171"/>
    </reaction>
</comment>
<evidence type="ECO:0000256" key="1">
    <source>
        <dbReference type="ARBA" id="ARBA00002649"/>
    </source>
</evidence>
<evidence type="ECO:0000313" key="10">
    <source>
        <dbReference type="EMBL" id="OZY88031.1"/>
    </source>
</evidence>
<dbReference type="NCBIfam" id="TIGR00095">
    <property type="entry name" value="16S rRNA (guanine(966)-N(2))-methyltransferase RsmD"/>
    <property type="match status" value="1"/>
</dbReference>
<dbReference type="InterPro" id="IPR029063">
    <property type="entry name" value="SAM-dependent_MTases_sf"/>
</dbReference>
<evidence type="ECO:0000256" key="4">
    <source>
        <dbReference type="ARBA" id="ARBA00013682"/>
    </source>
</evidence>
<organism evidence="10 11">
    <name type="scientific">Cellvibrio mixtus</name>
    <dbReference type="NCBI Taxonomy" id="39650"/>
    <lineage>
        <taxon>Bacteria</taxon>
        <taxon>Pseudomonadati</taxon>
        <taxon>Pseudomonadota</taxon>
        <taxon>Gammaproteobacteria</taxon>
        <taxon>Cellvibrionales</taxon>
        <taxon>Cellvibrionaceae</taxon>
        <taxon>Cellvibrio</taxon>
    </lineage>
</organism>
<reference evidence="11" key="1">
    <citation type="submission" date="2017-05" db="EMBL/GenBank/DDBJ databases">
        <authorList>
            <person name="Barney B.M."/>
        </authorList>
    </citation>
    <scope>NUCLEOTIDE SEQUENCE [LARGE SCALE GENOMIC DNA]</scope>
    <source>
        <strain evidence="11">PSBB022</strain>
    </source>
</reference>
<evidence type="ECO:0000256" key="9">
    <source>
        <dbReference type="SAM" id="MobiDB-lite"/>
    </source>
</evidence>
<dbReference type="EMBL" id="NHNI01000001">
    <property type="protein sequence ID" value="OZY88031.1"/>
    <property type="molecule type" value="Genomic_DNA"/>
</dbReference>
<dbReference type="GO" id="GO:0052913">
    <property type="term" value="F:16S rRNA (guanine(966)-N(2))-methyltransferase activity"/>
    <property type="evidence" value="ECO:0007669"/>
    <property type="project" value="UniProtKB-EC"/>
</dbReference>
<dbReference type="EC" id="2.1.1.171" evidence="3 8"/>
<evidence type="ECO:0000256" key="6">
    <source>
        <dbReference type="ARBA" id="ARBA00022679"/>
    </source>
</evidence>
<feature type="compositionally biased region" description="Low complexity" evidence="9">
    <location>
        <begin position="1"/>
        <end position="15"/>
    </location>
</feature>
<dbReference type="PIRSF" id="PIRSF004553">
    <property type="entry name" value="CHP00095"/>
    <property type="match status" value="1"/>
</dbReference>
<gene>
    <name evidence="10" type="ORF">CBP51_11890</name>
</gene>
<comment type="similarity">
    <text evidence="2 8">Belongs to the methyltransferase superfamily. RsmD family.</text>
</comment>
<evidence type="ECO:0000256" key="8">
    <source>
        <dbReference type="PIRNR" id="PIRNR004553"/>
    </source>
</evidence>
<evidence type="ECO:0000256" key="3">
    <source>
        <dbReference type="ARBA" id="ARBA00012141"/>
    </source>
</evidence>
<evidence type="ECO:0000256" key="2">
    <source>
        <dbReference type="ARBA" id="ARBA00005269"/>
    </source>
</evidence>
<dbReference type="CDD" id="cd02440">
    <property type="entry name" value="AdoMet_MTases"/>
    <property type="match status" value="1"/>
</dbReference>
<accession>A0A266QFA0</accession>
<comment type="caution">
    <text evidence="10">The sequence shown here is derived from an EMBL/GenBank/DDBJ whole genome shotgun (WGS) entry which is preliminary data.</text>
</comment>
<dbReference type="InterPro" id="IPR002052">
    <property type="entry name" value="DNA_methylase_N6_adenine_CS"/>
</dbReference>
<evidence type="ECO:0000256" key="7">
    <source>
        <dbReference type="ARBA" id="ARBA00048326"/>
    </source>
</evidence>
<evidence type="ECO:0000313" key="11">
    <source>
        <dbReference type="Proteomes" id="UP000216101"/>
    </source>
</evidence>
<keyword evidence="5 8" id="KW-0489">Methyltransferase</keyword>
<dbReference type="Pfam" id="PF03602">
    <property type="entry name" value="Cons_hypoth95"/>
    <property type="match status" value="1"/>
</dbReference>
<dbReference type="AlphaFoldDB" id="A0A266QFA0"/>
<dbReference type="Proteomes" id="UP000216101">
    <property type="component" value="Unassembled WGS sequence"/>
</dbReference>
<proteinExistence type="inferred from homology"/>
<dbReference type="GO" id="GO:0003676">
    <property type="term" value="F:nucleic acid binding"/>
    <property type="evidence" value="ECO:0007669"/>
    <property type="project" value="InterPro"/>
</dbReference>
<protein>
    <recommendedName>
        <fullName evidence="4 8">Ribosomal RNA small subunit methyltransferase D</fullName>
        <ecNumber evidence="3 8">2.1.1.171</ecNumber>
    </recommendedName>
</protein>
<evidence type="ECO:0000256" key="5">
    <source>
        <dbReference type="ARBA" id="ARBA00022603"/>
    </source>
</evidence>
<keyword evidence="8" id="KW-0949">S-adenosyl-L-methionine</keyword>
<dbReference type="PANTHER" id="PTHR43542:SF1">
    <property type="entry name" value="METHYLTRANSFERASE"/>
    <property type="match status" value="1"/>
</dbReference>
<comment type="function">
    <text evidence="1 8">Specifically methylates the guanine in position 966 of 16S rRNA in the assembled 30S particle.</text>
</comment>
<keyword evidence="11" id="KW-1185">Reference proteome</keyword>
<dbReference type="InterPro" id="IPR004398">
    <property type="entry name" value="RNA_MeTrfase_RsmD"/>
</dbReference>
<sequence length="212" mass="23285">MSKAVSKSTSSTTGGHKPKGSNQLRIIGGQWRGRKLSFPDVDGLRPTGDRLRETLFNWLAPDIHGANCLDLFAGSGALGLEALSRGAASSLLIERDSRAAAQLKSNLDLLKADGGKVLQMDALGYLQRSATELPNAMFDVVFIDPPFQLNLWQVVIDQLEQRQLLREGAAIYIESGLNDHYLPPASWRLHRDKTSGSVHYRLFYREASPAAN</sequence>